<organism evidence="6 7">
    <name type="scientific">Coccidioides immitis RMSCC 2394</name>
    <dbReference type="NCBI Taxonomy" id="404692"/>
    <lineage>
        <taxon>Eukaryota</taxon>
        <taxon>Fungi</taxon>
        <taxon>Dikarya</taxon>
        <taxon>Ascomycota</taxon>
        <taxon>Pezizomycotina</taxon>
        <taxon>Eurotiomycetes</taxon>
        <taxon>Eurotiomycetidae</taxon>
        <taxon>Onygenales</taxon>
        <taxon>Onygenaceae</taxon>
        <taxon>Coccidioides</taxon>
    </lineage>
</organism>
<dbReference type="Pfam" id="PF01230">
    <property type="entry name" value="HIT"/>
    <property type="match status" value="1"/>
</dbReference>
<dbReference type="PANTHER" id="PTHR46648">
    <property type="entry name" value="HIT FAMILY PROTEIN 1"/>
    <property type="match status" value="1"/>
</dbReference>
<evidence type="ECO:0000256" key="2">
    <source>
        <dbReference type="PIRSR" id="PIRSR601310-3"/>
    </source>
</evidence>
<dbReference type="InterPro" id="IPR036265">
    <property type="entry name" value="HIT-like_sf"/>
</dbReference>
<dbReference type="PROSITE" id="PS51084">
    <property type="entry name" value="HIT_2"/>
    <property type="match status" value="1"/>
</dbReference>
<accession>A0A0J7AW93</accession>
<evidence type="ECO:0000313" key="6">
    <source>
        <dbReference type="EMBL" id="KMP01632.1"/>
    </source>
</evidence>
<protein>
    <recommendedName>
        <fullName evidence="5">HIT domain-containing protein</fullName>
    </recommendedName>
</protein>
<dbReference type="STRING" id="404692.A0A0J7AW93"/>
<feature type="region of interest" description="Disordered" evidence="4">
    <location>
        <begin position="192"/>
        <end position="213"/>
    </location>
</feature>
<dbReference type="PANTHER" id="PTHR46648:SF2">
    <property type="entry name" value="HIT DOMAIN-CONTAINING PROTEIN"/>
    <property type="match status" value="1"/>
</dbReference>
<evidence type="ECO:0000259" key="5">
    <source>
        <dbReference type="PROSITE" id="PS51084"/>
    </source>
</evidence>
<proteinExistence type="predicted"/>
<dbReference type="AlphaFoldDB" id="A0A0J7AW93"/>
<sequence>MSQSSPYSPSCPFCGIASAHSPCPPSTPAQSLPTPNENLSQTHIILSTKHVLAFLDIMPLTRGHVLVIPRRHFQNLGEVRVNEGRELGKWLPIISRVVVRTILGTQPDERGEDPAHWNVVQNNGLRAAQTVPHAHFHIIPRPPLERMTASKTSWVMFGRGQRDELDDDEGQRLAAELRTELAKEVAKIKATEGIDLDEDCSESGPNIPRAEKL</sequence>
<dbReference type="Gene3D" id="3.30.428.10">
    <property type="entry name" value="HIT-like"/>
    <property type="match status" value="1"/>
</dbReference>
<dbReference type="SUPFAM" id="SSF54197">
    <property type="entry name" value="HIT-like"/>
    <property type="match status" value="1"/>
</dbReference>
<dbReference type="GO" id="GO:0003824">
    <property type="term" value="F:catalytic activity"/>
    <property type="evidence" value="ECO:0007669"/>
    <property type="project" value="InterPro"/>
</dbReference>
<feature type="domain" description="HIT" evidence="5">
    <location>
        <begin position="31"/>
        <end position="154"/>
    </location>
</feature>
<dbReference type="GO" id="GO:0009117">
    <property type="term" value="P:nucleotide metabolic process"/>
    <property type="evidence" value="ECO:0007669"/>
    <property type="project" value="TreeGrafter"/>
</dbReference>
<dbReference type="EMBL" id="DS028093">
    <property type="protein sequence ID" value="KMP01632.1"/>
    <property type="molecule type" value="Genomic_DNA"/>
</dbReference>
<evidence type="ECO:0000256" key="3">
    <source>
        <dbReference type="PROSITE-ProRule" id="PRU00464"/>
    </source>
</evidence>
<dbReference type="Proteomes" id="UP000054565">
    <property type="component" value="Unassembled WGS sequence"/>
</dbReference>
<evidence type="ECO:0000256" key="1">
    <source>
        <dbReference type="PIRSR" id="PIRSR601310-1"/>
    </source>
</evidence>
<dbReference type="PRINTS" id="PR00332">
    <property type="entry name" value="HISTRIAD"/>
</dbReference>
<dbReference type="InterPro" id="IPR001310">
    <property type="entry name" value="Histidine_triad_HIT"/>
</dbReference>
<gene>
    <name evidence="6" type="ORF">CIRG_01771</name>
</gene>
<reference evidence="7" key="1">
    <citation type="journal article" date="2010" name="Genome Res.">
        <title>Population genomic sequencing of Coccidioides fungi reveals recent hybridization and transposon control.</title>
        <authorList>
            <person name="Neafsey D.E."/>
            <person name="Barker B.M."/>
            <person name="Sharpton T.J."/>
            <person name="Stajich J.E."/>
            <person name="Park D.J."/>
            <person name="Whiston E."/>
            <person name="Hung C.-Y."/>
            <person name="McMahan C."/>
            <person name="White J."/>
            <person name="Sykes S."/>
            <person name="Heiman D."/>
            <person name="Young S."/>
            <person name="Zeng Q."/>
            <person name="Abouelleil A."/>
            <person name="Aftuck L."/>
            <person name="Bessette D."/>
            <person name="Brown A."/>
            <person name="FitzGerald M."/>
            <person name="Lui A."/>
            <person name="Macdonald J.P."/>
            <person name="Priest M."/>
            <person name="Orbach M.J."/>
            <person name="Galgiani J.N."/>
            <person name="Kirkland T.N."/>
            <person name="Cole G.T."/>
            <person name="Birren B.W."/>
            <person name="Henn M.R."/>
            <person name="Taylor J.W."/>
            <person name="Rounsley S.D."/>
        </authorList>
    </citation>
    <scope>NUCLEOTIDE SEQUENCE [LARGE SCALE GENOMIC DNA]</scope>
    <source>
        <strain evidence="7">RMSCC 2394</strain>
    </source>
</reference>
<feature type="active site" description="Tele-AMP-histidine intermediate" evidence="1">
    <location>
        <position position="135"/>
    </location>
</feature>
<feature type="short sequence motif" description="Histidine triad motif" evidence="2 3">
    <location>
        <begin position="133"/>
        <end position="137"/>
    </location>
</feature>
<name>A0A0J7AW93_COCIT</name>
<evidence type="ECO:0000256" key="4">
    <source>
        <dbReference type="SAM" id="MobiDB-lite"/>
    </source>
</evidence>
<evidence type="ECO:0000313" key="7">
    <source>
        <dbReference type="Proteomes" id="UP000054565"/>
    </source>
</evidence>
<dbReference type="OrthoDB" id="1915375at2759"/>
<dbReference type="InterPro" id="IPR011146">
    <property type="entry name" value="HIT-like"/>
</dbReference>